<keyword evidence="2" id="KW-1185">Reference proteome</keyword>
<dbReference type="SUPFAM" id="SSF52833">
    <property type="entry name" value="Thioredoxin-like"/>
    <property type="match status" value="1"/>
</dbReference>
<dbReference type="RefSeq" id="WP_179461833.1">
    <property type="nucleotide sequence ID" value="NZ_JACBZX010000001.1"/>
</dbReference>
<sequence>MIEQHGFDEHGRWRCSLAARERADQRVGTAVPAPRWFLVGHPGPWPRQPQAAAGLVEVAEPLMAALGRAGARLQLVRRHRRPHEDAAGVPHPDQPVMLVDSRAGTVGHGTWREPGDLVALAERFDDPPERSDEPVVLVCAHGRRDVCCAIEGRVVAAVLDDVLPGAVWETTHLGGDRFAANVAYLPEGSMFGGLDGSTAPEVLLAHLDGRTDLGFWRGRSTWTSQVQAAVADVLREPGLSLPGVTGVGQHGDGADAWVVTVDVAGVRRVRRVTRTLTTPRRLTCQAGVGQAAVWHVAPL</sequence>
<gene>
    <name evidence="1" type="ORF">BJY28_000773</name>
</gene>
<dbReference type="AlphaFoldDB" id="A0A852X7Q6"/>
<comment type="caution">
    <text evidence="1">The sequence shown here is derived from an EMBL/GenBank/DDBJ whole genome shotgun (WGS) entry which is preliminary data.</text>
</comment>
<evidence type="ECO:0000313" key="2">
    <source>
        <dbReference type="Proteomes" id="UP000592181"/>
    </source>
</evidence>
<organism evidence="1 2">
    <name type="scientific">Janibacter alkaliphilus</name>
    <dbReference type="NCBI Taxonomy" id="1069963"/>
    <lineage>
        <taxon>Bacteria</taxon>
        <taxon>Bacillati</taxon>
        <taxon>Actinomycetota</taxon>
        <taxon>Actinomycetes</taxon>
        <taxon>Micrococcales</taxon>
        <taxon>Intrasporangiaceae</taxon>
        <taxon>Janibacter</taxon>
    </lineage>
</organism>
<dbReference type="InterPro" id="IPR036249">
    <property type="entry name" value="Thioredoxin-like_sf"/>
</dbReference>
<dbReference type="Pfam" id="PF06999">
    <property type="entry name" value="Suc_Fer-like"/>
    <property type="match status" value="1"/>
</dbReference>
<evidence type="ECO:0000313" key="1">
    <source>
        <dbReference type="EMBL" id="NYG36304.1"/>
    </source>
</evidence>
<dbReference type="EMBL" id="JACBZX010000001">
    <property type="protein sequence ID" value="NYG36304.1"/>
    <property type="molecule type" value="Genomic_DNA"/>
</dbReference>
<accession>A0A852X7Q6</accession>
<evidence type="ECO:0008006" key="3">
    <source>
        <dbReference type="Google" id="ProtNLM"/>
    </source>
</evidence>
<proteinExistence type="predicted"/>
<dbReference type="Proteomes" id="UP000592181">
    <property type="component" value="Unassembled WGS sequence"/>
</dbReference>
<reference evidence="1 2" key="1">
    <citation type="submission" date="2020-07" db="EMBL/GenBank/DDBJ databases">
        <title>Sequencing the genomes of 1000 actinobacteria strains.</title>
        <authorList>
            <person name="Klenk H.-P."/>
        </authorList>
    </citation>
    <scope>NUCLEOTIDE SEQUENCE [LARGE SCALE GENOMIC DNA]</scope>
    <source>
        <strain evidence="1 2">DSM 24723</strain>
    </source>
</reference>
<protein>
    <recommendedName>
        <fullName evidence="3">Sucrase ferredoxin</fullName>
    </recommendedName>
</protein>
<name>A0A852X7Q6_9MICO</name>
<dbReference type="InterPro" id="IPR009737">
    <property type="entry name" value="Aim32/Apd1-like"/>
</dbReference>